<dbReference type="OrthoDB" id="439917at2759"/>
<proteinExistence type="predicted"/>
<protein>
    <recommendedName>
        <fullName evidence="2">Chitin-binding type-2 domain-containing protein</fullName>
    </recommendedName>
</protein>
<dbReference type="SMART" id="SM00494">
    <property type="entry name" value="ChtBD2"/>
    <property type="match status" value="1"/>
</dbReference>
<dbReference type="Proteomes" id="UP000749559">
    <property type="component" value="Unassembled WGS sequence"/>
</dbReference>
<dbReference type="AlphaFoldDB" id="A0A8S4PLG8"/>
<reference evidence="3" key="1">
    <citation type="submission" date="2022-03" db="EMBL/GenBank/DDBJ databases">
        <authorList>
            <person name="Martin C."/>
        </authorList>
    </citation>
    <scope>NUCLEOTIDE SEQUENCE</scope>
</reference>
<evidence type="ECO:0000259" key="2">
    <source>
        <dbReference type="SMART" id="SM00494"/>
    </source>
</evidence>
<keyword evidence="1" id="KW-0732">Signal</keyword>
<dbReference type="InterPro" id="IPR002557">
    <property type="entry name" value="Chitin-bd_dom"/>
</dbReference>
<comment type="caution">
    <text evidence="3">The sequence shown here is derived from an EMBL/GenBank/DDBJ whole genome shotgun (WGS) entry which is preliminary data.</text>
</comment>
<feature type="domain" description="Chitin-binding type-2" evidence="2">
    <location>
        <begin position="36"/>
        <end position="92"/>
    </location>
</feature>
<dbReference type="EMBL" id="CAIIXF020000009">
    <property type="protein sequence ID" value="CAH1794519.1"/>
    <property type="molecule type" value="Genomic_DNA"/>
</dbReference>
<feature type="non-terminal residue" evidence="3">
    <location>
        <position position="1"/>
    </location>
</feature>
<evidence type="ECO:0000313" key="4">
    <source>
        <dbReference type="Proteomes" id="UP000749559"/>
    </source>
</evidence>
<feature type="signal peptide" evidence="1">
    <location>
        <begin position="1"/>
        <end position="18"/>
    </location>
</feature>
<accession>A0A8S4PLG8</accession>
<evidence type="ECO:0000256" key="1">
    <source>
        <dbReference type="SAM" id="SignalP"/>
    </source>
</evidence>
<gene>
    <name evidence="3" type="ORF">OFUS_LOCUS19198</name>
</gene>
<sequence length="571" mass="63016">RSVMWMLILIHAIGYVAAQSFLRPEKIPELSAAQIASCQLTGLISADDSCCHFIKCDLNQNVGWKFPCLGKTVWNSQLCSCVPEKTYRSCDRSQCPTISLPGTTAPCPIDLGSDECCLKGTGQIFRGDESNSSVYYYQGELDFQICPEGQIFELDSCCCEGPVGGIPKPCITYEYNGNFVDSDQNVHGDPDGVVITRPGFKGAGSASFGEGASLEVPYFSNAYMGIRFAAATYFSLDSLDEESDGLLFHNGEEDGVAATVKMEIMSCKGVQYLVAGVSACDRVEDILITLTGISTNTWYRAFLTFNEGNMEIGYSDADGIVIASEEIFEPDPIPTPEIMTFLDCLNERTKKSLDRTLTAMNDVETDTAEERNLVDEAKDCLDEIKTYLDALDDFTTKPEDAIGLTALRKTTKALKPIVRRCRRGKTIDVNELNTLTKVMEDTIEKVNEIITNVKAGLVKLCELKENKKLYRDILESPQRKELNVLKRKLRRAADAIDKENPVVTGGNNPGKFDILLEEAQACQAKQGRKKRDIENDQIPSIATSKHPLVIGPDFLGTLDHTQFCFDGELPE</sequence>
<keyword evidence="4" id="KW-1185">Reference proteome</keyword>
<feature type="chain" id="PRO_5035716985" description="Chitin-binding type-2 domain-containing protein" evidence="1">
    <location>
        <begin position="19"/>
        <end position="571"/>
    </location>
</feature>
<name>A0A8S4PLG8_OWEFU</name>
<dbReference type="GO" id="GO:0005576">
    <property type="term" value="C:extracellular region"/>
    <property type="evidence" value="ECO:0007669"/>
    <property type="project" value="InterPro"/>
</dbReference>
<evidence type="ECO:0000313" key="3">
    <source>
        <dbReference type="EMBL" id="CAH1794519.1"/>
    </source>
</evidence>
<dbReference type="GO" id="GO:0008061">
    <property type="term" value="F:chitin binding"/>
    <property type="evidence" value="ECO:0007669"/>
    <property type="project" value="InterPro"/>
</dbReference>
<organism evidence="3 4">
    <name type="scientific">Owenia fusiformis</name>
    <name type="common">Polychaete worm</name>
    <dbReference type="NCBI Taxonomy" id="6347"/>
    <lineage>
        <taxon>Eukaryota</taxon>
        <taxon>Metazoa</taxon>
        <taxon>Spiralia</taxon>
        <taxon>Lophotrochozoa</taxon>
        <taxon>Annelida</taxon>
        <taxon>Polychaeta</taxon>
        <taxon>Sedentaria</taxon>
        <taxon>Canalipalpata</taxon>
        <taxon>Sabellida</taxon>
        <taxon>Oweniida</taxon>
        <taxon>Oweniidae</taxon>
        <taxon>Owenia</taxon>
    </lineage>
</organism>